<proteinExistence type="predicted"/>
<evidence type="ECO:0000313" key="2">
    <source>
        <dbReference type="Proteomes" id="UP000245942"/>
    </source>
</evidence>
<dbReference type="RefSeq" id="XP_025346404.1">
    <property type="nucleotide sequence ID" value="XM_025495328.1"/>
</dbReference>
<gene>
    <name evidence="1" type="ORF">BCV69DRAFT_48468</name>
</gene>
<dbReference type="EMBL" id="KZ819332">
    <property type="protein sequence ID" value="PWN19244.1"/>
    <property type="molecule type" value="Genomic_DNA"/>
</dbReference>
<dbReference type="GeneID" id="37017062"/>
<evidence type="ECO:0000313" key="1">
    <source>
        <dbReference type="EMBL" id="PWN19244.1"/>
    </source>
</evidence>
<keyword evidence="2" id="KW-1185">Reference proteome</keyword>
<name>A0A316U365_9BASI</name>
<dbReference type="AlphaFoldDB" id="A0A316U365"/>
<reference evidence="1 2" key="1">
    <citation type="journal article" date="2018" name="Mol. Biol. Evol.">
        <title>Broad Genomic Sampling Reveals a Smut Pathogenic Ancestry of the Fungal Clade Ustilaginomycotina.</title>
        <authorList>
            <person name="Kijpornyongpan T."/>
            <person name="Mondo S.J."/>
            <person name="Barry K."/>
            <person name="Sandor L."/>
            <person name="Lee J."/>
            <person name="Lipzen A."/>
            <person name="Pangilinan J."/>
            <person name="LaButti K."/>
            <person name="Hainaut M."/>
            <person name="Henrissat B."/>
            <person name="Grigoriev I.V."/>
            <person name="Spatafora J.W."/>
            <person name="Aime M.C."/>
        </authorList>
    </citation>
    <scope>NUCLEOTIDE SEQUENCE [LARGE SCALE GENOMIC DNA]</scope>
    <source>
        <strain evidence="1 2">MCA 4718</strain>
    </source>
</reference>
<organism evidence="1 2">
    <name type="scientific">Pseudomicrostroma glucosiphilum</name>
    <dbReference type="NCBI Taxonomy" id="1684307"/>
    <lineage>
        <taxon>Eukaryota</taxon>
        <taxon>Fungi</taxon>
        <taxon>Dikarya</taxon>
        <taxon>Basidiomycota</taxon>
        <taxon>Ustilaginomycotina</taxon>
        <taxon>Exobasidiomycetes</taxon>
        <taxon>Microstromatales</taxon>
        <taxon>Microstromatales incertae sedis</taxon>
        <taxon>Pseudomicrostroma</taxon>
    </lineage>
</organism>
<accession>A0A316U365</accession>
<protein>
    <submittedName>
        <fullName evidence="1">Uncharacterized protein</fullName>
    </submittedName>
</protein>
<dbReference type="Proteomes" id="UP000245942">
    <property type="component" value="Unassembled WGS sequence"/>
</dbReference>
<sequence length="131" mass="14103">MAPVVVSPSVPSFLLPFGLSLWSFPPRPPTLSCTMRHPRRKSPLSRACDCPDVQHLSKGFVHLASPFPSGTTKGCTDLFGCRAGSAGQGGVGRHKFLSARLPAVHSRGDQAYRLQRRWGRPGGRQQSGGPE</sequence>